<sequence length="667" mass="76786">MGTLSSALQWWEEWQLRILVLGSLGVQCLLVIFGGRRKSRIPAWYRLFIWLSYLGSDALAVYALATLFNRQKKVHYSNGSHDLEVVWAPILLIHLGGQIFITAYNMEDNELWRRHVLTAVSQITVALYVFCKSWSSSTDRRLLVAEILLFIIGLAQKASAISKERDLESFAKDARASLIKSCSHYPPPPLLKEERINSLMKRLRLPNNLFVDSTYPFSDRLDNLRCFWSLNAELAYYVILDGLSRIFNLLYTRNKSDIKHANAATYCCMLTWPLTLALAIPAIGLLHSGHKQAYSHEDVIVTFVMVYGTLLLHIVSAFIILKSAIDLHDTVPQQSLIGSFARKRRHKGLIAITNWLQCKGLLDQYWCIKPYDKPMDVTRLVYMYVRDGWTKYIQDAESYRRFNDNMGQWALERAQCGELLGWSLERPFDEIVLLWHVATDFCFIMPDKSYLPTEFHSPLPSPREMGRAISNYMMHLLFANPEMLMAGTRRNLFETAYKELLVILKDEKDLPLNDEEKLMPMIIDKVKINYFIHDAWLLAQELMALGNEKMWDVIRDVWVEMLCFSAGRCRGYLHAKSLGSGVEYLSYVWLLLSHAGMETFSDKLQRRQQPRLSRREPQDKQDGAPSPSEYSQSLKPPNHKEEENHDAPLSPQGEGGIVPKLEIVVSP</sequence>
<evidence type="ECO:0000313" key="5">
    <source>
        <dbReference type="Proteomes" id="UP000006591"/>
    </source>
</evidence>
<dbReference type="OMA" id="DVIRDVW"/>
<dbReference type="Pfam" id="PF04578">
    <property type="entry name" value="DUF594"/>
    <property type="match status" value="1"/>
</dbReference>
<dbReference type="eggNOG" id="ENOG502RRR5">
    <property type="taxonomic scope" value="Eukaryota"/>
</dbReference>
<proteinExistence type="predicted"/>
<dbReference type="Proteomes" id="UP000006591">
    <property type="component" value="Chromosome 8"/>
</dbReference>
<name>A0A0E0I792_ORYNI</name>
<dbReference type="HOGENOM" id="CLU_009180_4_0_1"/>
<keyword evidence="2" id="KW-0812">Transmembrane</keyword>
<dbReference type="InterPro" id="IPR025315">
    <property type="entry name" value="DUF4220"/>
</dbReference>
<feature type="transmembrane region" description="Helical" evidence="2">
    <location>
        <begin position="47"/>
        <end position="65"/>
    </location>
</feature>
<dbReference type="EnsemblPlants" id="ONIVA08G02990.1">
    <property type="protein sequence ID" value="ONIVA08G02990.1"/>
    <property type="gene ID" value="ONIVA08G02990"/>
</dbReference>
<reference evidence="4" key="2">
    <citation type="submission" date="2018-04" db="EMBL/GenBank/DDBJ databases">
        <title>OnivRS2 (Oryza nivara Reference Sequence Version 2).</title>
        <authorList>
            <person name="Zhang J."/>
            <person name="Kudrna D."/>
            <person name="Lee S."/>
            <person name="Talag J."/>
            <person name="Rajasekar S."/>
            <person name="Welchert J."/>
            <person name="Hsing Y.-I."/>
            <person name="Wing R.A."/>
        </authorList>
    </citation>
    <scope>NUCLEOTIDE SEQUENCE [LARGE SCALE GENOMIC DNA]</scope>
    <source>
        <strain evidence="4">SL10</strain>
    </source>
</reference>
<dbReference type="STRING" id="4536.A0A0E0I792"/>
<evidence type="ECO:0000256" key="2">
    <source>
        <dbReference type="SAM" id="Phobius"/>
    </source>
</evidence>
<evidence type="ECO:0000259" key="3">
    <source>
        <dbReference type="Pfam" id="PF13968"/>
    </source>
</evidence>
<reference evidence="4" key="1">
    <citation type="submission" date="2015-04" db="UniProtKB">
        <authorList>
            <consortium name="EnsemblPlants"/>
        </authorList>
    </citation>
    <scope>IDENTIFICATION</scope>
    <source>
        <strain evidence="4">SL10</strain>
    </source>
</reference>
<dbReference type="AlphaFoldDB" id="A0A0E0I792"/>
<feature type="transmembrane region" description="Helical" evidence="2">
    <location>
        <begin position="263"/>
        <end position="287"/>
    </location>
</feature>
<keyword evidence="5" id="KW-1185">Reference proteome</keyword>
<accession>A0A0E0I792</accession>
<dbReference type="PANTHER" id="PTHR31325">
    <property type="entry name" value="OS01G0798800 PROTEIN-RELATED"/>
    <property type="match status" value="1"/>
</dbReference>
<dbReference type="Gramene" id="ONIVA08G02990.1">
    <property type="protein sequence ID" value="ONIVA08G02990.1"/>
    <property type="gene ID" value="ONIVA08G02990"/>
</dbReference>
<feature type="transmembrane region" description="Helical" evidence="2">
    <location>
        <begin position="299"/>
        <end position="321"/>
    </location>
</feature>
<dbReference type="Pfam" id="PF13968">
    <property type="entry name" value="DUF4220"/>
    <property type="match status" value="1"/>
</dbReference>
<keyword evidence="2" id="KW-0472">Membrane</keyword>
<dbReference type="InterPro" id="IPR007658">
    <property type="entry name" value="DUF594"/>
</dbReference>
<feature type="region of interest" description="Disordered" evidence="1">
    <location>
        <begin position="603"/>
        <end position="667"/>
    </location>
</feature>
<feature type="transmembrane region" description="Helical" evidence="2">
    <location>
        <begin position="14"/>
        <end position="35"/>
    </location>
</feature>
<feature type="transmembrane region" description="Helical" evidence="2">
    <location>
        <begin position="85"/>
        <end position="104"/>
    </location>
</feature>
<keyword evidence="2" id="KW-1133">Transmembrane helix</keyword>
<protein>
    <recommendedName>
        <fullName evidence="3">DUF4220 domain-containing protein</fullName>
    </recommendedName>
</protein>
<evidence type="ECO:0000256" key="1">
    <source>
        <dbReference type="SAM" id="MobiDB-lite"/>
    </source>
</evidence>
<feature type="domain" description="DUF4220" evidence="3">
    <location>
        <begin position="50"/>
        <end position="330"/>
    </location>
</feature>
<evidence type="ECO:0000313" key="4">
    <source>
        <dbReference type="EnsemblPlants" id="ONIVA08G02990.1"/>
    </source>
</evidence>
<organism evidence="4">
    <name type="scientific">Oryza nivara</name>
    <name type="common">Indian wild rice</name>
    <name type="synonym">Oryza sativa f. spontanea</name>
    <dbReference type="NCBI Taxonomy" id="4536"/>
    <lineage>
        <taxon>Eukaryota</taxon>
        <taxon>Viridiplantae</taxon>
        <taxon>Streptophyta</taxon>
        <taxon>Embryophyta</taxon>
        <taxon>Tracheophyta</taxon>
        <taxon>Spermatophyta</taxon>
        <taxon>Magnoliopsida</taxon>
        <taxon>Liliopsida</taxon>
        <taxon>Poales</taxon>
        <taxon>Poaceae</taxon>
        <taxon>BOP clade</taxon>
        <taxon>Oryzoideae</taxon>
        <taxon>Oryzeae</taxon>
        <taxon>Oryzinae</taxon>
        <taxon>Oryza</taxon>
    </lineage>
</organism>
<feature type="compositionally biased region" description="Basic and acidic residues" evidence="1">
    <location>
        <begin position="613"/>
        <end position="622"/>
    </location>
</feature>